<evidence type="ECO:0000256" key="1">
    <source>
        <dbReference type="ARBA" id="ARBA00012423"/>
    </source>
</evidence>
<name>A0A1E4TV61_PACTA</name>
<evidence type="ECO:0000256" key="7">
    <source>
        <dbReference type="ARBA" id="ARBA00031934"/>
    </source>
</evidence>
<dbReference type="InterPro" id="IPR029058">
    <property type="entry name" value="AB_hydrolase_fold"/>
</dbReference>
<sequence>MKSLVVLIILLFSAIIDAQNAFIIDKFGSVTSEIHNDNDDDEQQVLVLWHGMGDSYNSSSMAKVIEVFQSSHPDLFIYSIRIDEDNDKDQQLSIFGNVSLQVDQVCQDLQKNLPNAKIIDGIGFSQGGLFLRALLETCNNFKLNNLITFGSPHNGIYDLPMCKNQDWFCKNRNSLLKKQAQYFRDIYSYDEYLKESVFLKYINNDDGKNWQYKDNLIENLQNKLVMVMFNQDQTLVPKQSAWFYDFDVSLNKLLLFNETTSFNKNLIGLKTLYQKDKVEFLTIDAQHMEIDQNFLKFISNKYIGQTKII</sequence>
<dbReference type="EC" id="3.1.2.22" evidence="1"/>
<protein>
    <recommendedName>
        <fullName evidence="2">Palmitoyl-protein thioesterase 1</fullName>
        <ecNumber evidence="1">3.1.2.22</ecNumber>
    </recommendedName>
    <alternativeName>
        <fullName evidence="7">Palmitoyl-protein hydrolase 1</fullName>
    </alternativeName>
</protein>
<dbReference type="Pfam" id="PF02089">
    <property type="entry name" value="Palm_thioest"/>
    <property type="match status" value="1"/>
</dbReference>
<accession>A0A1E4TV61</accession>
<dbReference type="AlphaFoldDB" id="A0A1E4TV61"/>
<evidence type="ECO:0000313" key="10">
    <source>
        <dbReference type="Proteomes" id="UP000094236"/>
    </source>
</evidence>
<dbReference type="OrthoDB" id="10263094at2759"/>
<dbReference type="PRINTS" id="PR00414">
    <property type="entry name" value="PPTHIESTRASE"/>
</dbReference>
<keyword evidence="10" id="KW-1185">Reference proteome</keyword>
<evidence type="ECO:0000256" key="2">
    <source>
        <dbReference type="ARBA" id="ARBA00014212"/>
    </source>
</evidence>
<feature type="signal peptide" evidence="8">
    <location>
        <begin position="1"/>
        <end position="18"/>
    </location>
</feature>
<dbReference type="InterPro" id="IPR002472">
    <property type="entry name" value="Palm_thioest"/>
</dbReference>
<keyword evidence="6" id="KW-0325">Glycoprotein</keyword>
<evidence type="ECO:0000313" key="9">
    <source>
        <dbReference type="EMBL" id="ODV95655.1"/>
    </source>
</evidence>
<evidence type="ECO:0000256" key="6">
    <source>
        <dbReference type="ARBA" id="ARBA00023180"/>
    </source>
</evidence>
<dbReference type="GO" id="GO:0008474">
    <property type="term" value="F:palmitoyl-(protein) hydrolase activity"/>
    <property type="evidence" value="ECO:0007669"/>
    <property type="project" value="UniProtKB-EC"/>
</dbReference>
<dbReference type="Proteomes" id="UP000094236">
    <property type="component" value="Unassembled WGS sequence"/>
</dbReference>
<keyword evidence="3 8" id="KW-0732">Signal</keyword>
<dbReference type="PANTHER" id="PTHR11247">
    <property type="entry name" value="PALMITOYL-PROTEIN THIOESTERASE/DOLICHYLDIPHOSPHATASE 1"/>
    <property type="match status" value="1"/>
</dbReference>
<evidence type="ECO:0000256" key="5">
    <source>
        <dbReference type="ARBA" id="ARBA00023157"/>
    </source>
</evidence>
<proteinExistence type="predicted"/>
<dbReference type="EMBL" id="KV454014">
    <property type="protein sequence ID" value="ODV95655.1"/>
    <property type="molecule type" value="Genomic_DNA"/>
</dbReference>
<keyword evidence="5" id="KW-1015">Disulfide bond</keyword>
<gene>
    <name evidence="9" type="ORF">PACTADRAFT_50352</name>
</gene>
<evidence type="ECO:0000256" key="8">
    <source>
        <dbReference type="SAM" id="SignalP"/>
    </source>
</evidence>
<reference evidence="10" key="1">
    <citation type="submission" date="2016-05" db="EMBL/GenBank/DDBJ databases">
        <title>Comparative genomics of biotechnologically important yeasts.</title>
        <authorList>
            <consortium name="DOE Joint Genome Institute"/>
            <person name="Riley R."/>
            <person name="Haridas S."/>
            <person name="Wolfe K.H."/>
            <person name="Lopes M.R."/>
            <person name="Hittinger C.T."/>
            <person name="Goker M."/>
            <person name="Salamov A."/>
            <person name="Wisecaver J."/>
            <person name="Long T.M."/>
            <person name="Aerts A.L."/>
            <person name="Barry K."/>
            <person name="Choi C."/>
            <person name="Clum A."/>
            <person name="Coughlan A.Y."/>
            <person name="Deshpande S."/>
            <person name="Douglass A.P."/>
            <person name="Hanson S.J."/>
            <person name="Klenk H.-P."/>
            <person name="Labutti K."/>
            <person name="Lapidus A."/>
            <person name="Lindquist E."/>
            <person name="Lipzen A."/>
            <person name="Meier-Kolthoff J.P."/>
            <person name="Ohm R.A."/>
            <person name="Otillar R.P."/>
            <person name="Pangilinan J."/>
            <person name="Peng Y."/>
            <person name="Rokas A."/>
            <person name="Rosa C.A."/>
            <person name="Scheuner C."/>
            <person name="Sibirny A.A."/>
            <person name="Slot J.C."/>
            <person name="Stielow J.B."/>
            <person name="Sun H."/>
            <person name="Kurtzman C.P."/>
            <person name="Blackwell M."/>
            <person name="Grigoriev I.V."/>
            <person name="Jeffries T.W."/>
        </authorList>
    </citation>
    <scope>NUCLEOTIDE SEQUENCE [LARGE SCALE GENOMIC DNA]</scope>
    <source>
        <strain evidence="10">NRRL Y-2460</strain>
    </source>
</reference>
<keyword evidence="4" id="KW-0378">Hydrolase</keyword>
<evidence type="ECO:0000256" key="3">
    <source>
        <dbReference type="ARBA" id="ARBA00022729"/>
    </source>
</evidence>
<dbReference type="Gene3D" id="3.40.50.1820">
    <property type="entry name" value="alpha/beta hydrolase"/>
    <property type="match status" value="1"/>
</dbReference>
<dbReference type="SUPFAM" id="SSF53474">
    <property type="entry name" value="alpha/beta-Hydrolases"/>
    <property type="match status" value="1"/>
</dbReference>
<organism evidence="9 10">
    <name type="scientific">Pachysolen tannophilus NRRL Y-2460</name>
    <dbReference type="NCBI Taxonomy" id="669874"/>
    <lineage>
        <taxon>Eukaryota</taxon>
        <taxon>Fungi</taxon>
        <taxon>Dikarya</taxon>
        <taxon>Ascomycota</taxon>
        <taxon>Saccharomycotina</taxon>
        <taxon>Pichiomycetes</taxon>
        <taxon>Pachysolenaceae</taxon>
        <taxon>Pachysolen</taxon>
    </lineage>
</organism>
<evidence type="ECO:0000256" key="4">
    <source>
        <dbReference type="ARBA" id="ARBA00022801"/>
    </source>
</evidence>
<dbReference type="STRING" id="669874.A0A1E4TV61"/>
<dbReference type="PANTHER" id="PTHR11247:SF8">
    <property type="entry name" value="PALMITOYL-PROTEIN THIOESTERASE 1"/>
    <property type="match status" value="1"/>
</dbReference>
<feature type="chain" id="PRO_5009163352" description="Palmitoyl-protein thioesterase 1" evidence="8">
    <location>
        <begin position="19"/>
        <end position="309"/>
    </location>
</feature>